<protein>
    <recommendedName>
        <fullName evidence="3">Excreted virulence factor EspC, type VII ESX diderm</fullName>
    </recommendedName>
</protein>
<dbReference type="AlphaFoldDB" id="D5URS8"/>
<accession>D5URS8</accession>
<evidence type="ECO:0000313" key="1">
    <source>
        <dbReference type="EMBL" id="ADG79133.1"/>
    </source>
</evidence>
<dbReference type="EMBL" id="CP001966">
    <property type="protein sequence ID" value="ADG79133.1"/>
    <property type="molecule type" value="Genomic_DNA"/>
</dbReference>
<dbReference type="KEGG" id="tpr:Tpau_2529"/>
<dbReference type="InterPro" id="IPR022536">
    <property type="entry name" value="EspC"/>
</dbReference>
<dbReference type="Proteomes" id="UP000001213">
    <property type="component" value="Chromosome"/>
</dbReference>
<evidence type="ECO:0000313" key="2">
    <source>
        <dbReference type="Proteomes" id="UP000001213"/>
    </source>
</evidence>
<organism evidence="1 2">
    <name type="scientific">Tsukamurella paurometabola (strain ATCC 8368 / DSM 20162 / CCUG 35730 / CIP 100753 / JCM 10117 / KCTC 9821 / NBRC 16120 / NCIMB 702349 / NCTC 13040)</name>
    <name type="common">Corynebacterium paurometabolum</name>
    <dbReference type="NCBI Taxonomy" id="521096"/>
    <lineage>
        <taxon>Bacteria</taxon>
        <taxon>Bacillati</taxon>
        <taxon>Actinomycetota</taxon>
        <taxon>Actinomycetes</taxon>
        <taxon>Mycobacteriales</taxon>
        <taxon>Tsukamurellaceae</taxon>
        <taxon>Tsukamurella</taxon>
    </lineage>
</organism>
<dbReference type="Pfam" id="PF10824">
    <property type="entry name" value="T7SS_ESX_EspC"/>
    <property type="match status" value="1"/>
</dbReference>
<proteinExistence type="predicted"/>
<sequence length="101" mass="10719">MSDDLCLDPAALEAHATKLARIASQVEAVGKAASLRVGDGDYGAAFGWFASIVNEMLAGTEESINNHRDDLQKNVSAFRYTISHYVSTDRSGAAEVTRAGS</sequence>
<dbReference type="GO" id="GO:0009306">
    <property type="term" value="P:protein secretion"/>
    <property type="evidence" value="ECO:0007669"/>
    <property type="project" value="InterPro"/>
</dbReference>
<keyword evidence="2" id="KW-1185">Reference proteome</keyword>
<dbReference type="STRING" id="521096.Tpau_2529"/>
<dbReference type="RefSeq" id="WP_013127152.1">
    <property type="nucleotide sequence ID" value="NC_014158.1"/>
</dbReference>
<evidence type="ECO:0008006" key="3">
    <source>
        <dbReference type="Google" id="ProtNLM"/>
    </source>
</evidence>
<reference evidence="2" key="1">
    <citation type="submission" date="2010-03" db="EMBL/GenBank/DDBJ databases">
        <title>The complete chromosome of Tsukamurella paurometabola DSM 20162.</title>
        <authorList>
            <consortium name="US DOE Joint Genome Institute (JGI-PGF)"/>
            <person name="Lucas S."/>
            <person name="Copeland A."/>
            <person name="Lapidus A."/>
            <person name="Glavina del Rio T."/>
            <person name="Dalin E."/>
            <person name="Tice H."/>
            <person name="Bruce D."/>
            <person name="Goodwin L."/>
            <person name="Pitluck S."/>
            <person name="Kyrpides N."/>
            <person name="Mavromatis K."/>
            <person name="Ivanova N."/>
            <person name="Mikhailova N."/>
            <person name="Munk A.C."/>
            <person name="Brettin T."/>
            <person name="Detter J.C."/>
            <person name="Tapia R."/>
            <person name="Han C."/>
            <person name="Larimer F."/>
            <person name="Land M."/>
            <person name="Hauser L."/>
            <person name="Markowitz V."/>
            <person name="Cheng J.-F."/>
            <person name="Hugenholtz P."/>
            <person name="Woyke T."/>
            <person name="Wu D."/>
            <person name="Jando M."/>
            <person name="Brambilla E."/>
            <person name="Klenk H.-P."/>
            <person name="Eisen J.A."/>
        </authorList>
    </citation>
    <scope>NUCLEOTIDE SEQUENCE [LARGE SCALE GENOMIC DNA]</scope>
    <source>
        <strain evidence="2">ATCC 8368 / DSM 20162 / CCUG 35730 / CIP 100753 / JCM 10117 / KCTC 9821 / NBRC 16120 / NCIMB 702349 / NCTC 13040</strain>
    </source>
</reference>
<gene>
    <name evidence="1" type="ordered locus">Tpau_2529</name>
</gene>
<name>D5URS8_TSUPD</name>
<dbReference type="HOGENOM" id="CLU_2290461_0_0_11"/>
<reference evidence="1 2" key="2">
    <citation type="journal article" date="2011" name="Stand. Genomic Sci.">
        <title>Complete genome sequence of Tsukamurella paurometabola type strain (no. 33).</title>
        <authorList>
            <person name="Munk A.C."/>
            <person name="Lapidus A."/>
            <person name="Lucas S."/>
            <person name="Nolan M."/>
            <person name="Tice H."/>
            <person name="Cheng J.F."/>
            <person name="Del Rio T.G."/>
            <person name="Goodwin L."/>
            <person name="Pitluck S."/>
            <person name="Liolios K."/>
            <person name="Huntemann M."/>
            <person name="Ivanova N."/>
            <person name="Mavromatis K."/>
            <person name="Mikhailova N."/>
            <person name="Pati A."/>
            <person name="Chen A."/>
            <person name="Palaniappan K."/>
            <person name="Tapia R."/>
            <person name="Han C."/>
            <person name="Land M."/>
            <person name="Hauser L."/>
            <person name="Chang Y.J."/>
            <person name="Jeffries C.D."/>
            <person name="Brettin T."/>
            <person name="Yasawong M."/>
            <person name="Brambilla E.M."/>
            <person name="Rohde M."/>
            <person name="Sikorski J."/>
            <person name="Goker M."/>
            <person name="Detter J.C."/>
            <person name="Woyke T."/>
            <person name="Bristow J."/>
            <person name="Eisen J.A."/>
            <person name="Markowitz V."/>
            <person name="Hugenholtz P."/>
            <person name="Kyrpides N.C."/>
            <person name="Klenk H.P."/>
        </authorList>
    </citation>
    <scope>NUCLEOTIDE SEQUENCE [LARGE SCALE GENOMIC DNA]</scope>
    <source>
        <strain evidence="2">ATCC 8368 / DSM 20162 / CCUG 35730 / CIP 100753 / JCM 10117 / KCTC 9821 / NBRC 16120 / NCIMB 702349 / NCTC 13040</strain>
    </source>
</reference>